<reference evidence="1 2" key="1">
    <citation type="submission" date="2024-05" db="EMBL/GenBank/DDBJ databases">
        <title>Human gut microbiome strain richness.</title>
        <authorList>
            <person name="Chen-Liaw A."/>
        </authorList>
    </citation>
    <scope>NUCLEOTIDE SEQUENCE [LARGE SCALE GENOMIC DNA]</scope>
    <source>
        <strain evidence="1 2">1001271st1_B1_1001271B_150615</strain>
    </source>
</reference>
<accession>A0ABV0HW41</accession>
<organism evidence="1 2">
    <name type="scientific">Bacteroides humanifaecis</name>
    <dbReference type="NCBI Taxonomy" id="2792859"/>
    <lineage>
        <taxon>Bacteria</taxon>
        <taxon>Pseudomonadati</taxon>
        <taxon>Bacteroidota</taxon>
        <taxon>Bacteroidia</taxon>
        <taxon>Bacteroidales</taxon>
        <taxon>Bacteroidaceae</taxon>
        <taxon>Bacteroides</taxon>
    </lineage>
</organism>
<sequence>MTQTFLRQAFTWKPLEKFSHMYTIRNKVLFEYLEVVTVVAEITEAGAESEDLNMQVIENDKRLAALKAYAMTA</sequence>
<evidence type="ECO:0000313" key="1">
    <source>
        <dbReference type="EMBL" id="MEO4938216.1"/>
    </source>
</evidence>
<protein>
    <submittedName>
        <fullName evidence="1">Uncharacterized protein</fullName>
    </submittedName>
</protein>
<comment type="caution">
    <text evidence="1">The sequence shown here is derived from an EMBL/GenBank/DDBJ whole genome shotgun (WGS) entry which is preliminary data.</text>
</comment>
<dbReference type="EMBL" id="JBDQBE010000009">
    <property type="protein sequence ID" value="MEO4938216.1"/>
    <property type="molecule type" value="Genomic_DNA"/>
</dbReference>
<name>A0ABV0HW41_9BACE</name>
<proteinExistence type="predicted"/>
<dbReference type="Proteomes" id="UP001491715">
    <property type="component" value="Unassembled WGS sequence"/>
</dbReference>
<evidence type="ECO:0000313" key="2">
    <source>
        <dbReference type="Proteomes" id="UP001491715"/>
    </source>
</evidence>
<keyword evidence="2" id="KW-1185">Reference proteome</keyword>
<dbReference type="RefSeq" id="WP_171030436.1">
    <property type="nucleotide sequence ID" value="NZ_CP084680.1"/>
</dbReference>
<gene>
    <name evidence="1" type="ORF">ABHZ06_10115</name>
</gene>